<sequence>MTLPCRLRAFVVAALVVAPLPALAQTPAPAPEDADEVEAPLEPGAGIPKPYAPDWRRGAFLLSVGGSYVVPLGAVASGVAAGDLVSGGLGVSLGLGYGLTRHVSFEIDGSYGMFGGGAACAGCSGSTLGLGMRLVYHLAQGIAFDPHASFGVGFRTSLIEAPETGAAPEFGVGRSQGIDFARFSLGGTFYPHPVFGFGPFLEGTIGSYRLRPDPATSPDIYGFFQVGLRVTLDPLRGAKVRASATVASTR</sequence>
<dbReference type="RefSeq" id="WP_153817710.1">
    <property type="nucleotide sequence ID" value="NZ_WJIE01000001.1"/>
</dbReference>
<accession>A0A6N7PL60</accession>
<evidence type="ECO:0000256" key="1">
    <source>
        <dbReference type="SAM" id="SignalP"/>
    </source>
</evidence>
<comment type="caution">
    <text evidence="2">The sequence shown here is derived from an EMBL/GenBank/DDBJ whole genome shotgun (WGS) entry which is preliminary data.</text>
</comment>
<keyword evidence="1" id="KW-0732">Signal</keyword>
<reference evidence="2 3" key="1">
    <citation type="submission" date="2019-10" db="EMBL/GenBank/DDBJ databases">
        <title>A soil myxobacterium in the family Polyangiaceae.</title>
        <authorList>
            <person name="Li Y."/>
            <person name="Wang J."/>
        </authorList>
    </citation>
    <scope>NUCLEOTIDE SEQUENCE [LARGE SCALE GENOMIC DNA]</scope>
    <source>
        <strain evidence="2 3">DSM 14734</strain>
    </source>
</reference>
<feature type="chain" id="PRO_5026887218" description="Outer membrane beta-barrel protein" evidence="1">
    <location>
        <begin position="25"/>
        <end position="250"/>
    </location>
</feature>
<evidence type="ECO:0000313" key="2">
    <source>
        <dbReference type="EMBL" id="MRG90845.1"/>
    </source>
</evidence>
<dbReference type="Proteomes" id="UP000440224">
    <property type="component" value="Unassembled WGS sequence"/>
</dbReference>
<feature type="signal peptide" evidence="1">
    <location>
        <begin position="1"/>
        <end position="24"/>
    </location>
</feature>
<gene>
    <name evidence="2" type="ORF">GF068_02750</name>
</gene>
<dbReference type="OrthoDB" id="5513036at2"/>
<dbReference type="AlphaFoldDB" id="A0A6N7PL60"/>
<protein>
    <recommendedName>
        <fullName evidence="4">Outer membrane beta-barrel protein</fullName>
    </recommendedName>
</protein>
<evidence type="ECO:0008006" key="4">
    <source>
        <dbReference type="Google" id="ProtNLM"/>
    </source>
</evidence>
<organism evidence="2 3">
    <name type="scientific">Polyangium spumosum</name>
    <dbReference type="NCBI Taxonomy" id="889282"/>
    <lineage>
        <taxon>Bacteria</taxon>
        <taxon>Pseudomonadati</taxon>
        <taxon>Myxococcota</taxon>
        <taxon>Polyangia</taxon>
        <taxon>Polyangiales</taxon>
        <taxon>Polyangiaceae</taxon>
        <taxon>Polyangium</taxon>
    </lineage>
</organism>
<dbReference type="EMBL" id="WJIE01000001">
    <property type="protein sequence ID" value="MRG90845.1"/>
    <property type="molecule type" value="Genomic_DNA"/>
</dbReference>
<evidence type="ECO:0000313" key="3">
    <source>
        <dbReference type="Proteomes" id="UP000440224"/>
    </source>
</evidence>
<name>A0A6N7PL60_9BACT</name>
<proteinExistence type="predicted"/>
<keyword evidence="3" id="KW-1185">Reference proteome</keyword>